<proteinExistence type="predicted"/>
<reference evidence="1" key="1">
    <citation type="journal article" date="2011" name="J. Bacteriol.">
        <title>Genome Sequence of an Erwinia amylovora Strain with Pathogenicity Restricted to Rubus Plants.</title>
        <authorList>
            <person name="Powney R."/>
            <person name="Smits T.H."/>
            <person name="Sawbridge T."/>
            <person name="Frey B."/>
            <person name="Blom J."/>
            <person name="Frey J.E."/>
            <person name="Plummer K.M."/>
            <person name="Beer S.V."/>
            <person name="Luck J."/>
            <person name="Duffy B."/>
            <person name="Rodoni B."/>
        </authorList>
    </citation>
    <scope>NUCLEOTIDE SEQUENCE</scope>
    <source>
        <strain evidence="1">ATCC BAA-2158</strain>
    </source>
</reference>
<sequence>MWSLFFFVIYITEIETQIIINQYMSAIFRGKTEICNSFVNAIGAVAIKQDKFYI</sequence>
<organism evidence="1">
    <name type="scientific">Erwinia amylovora ATCC BAA-2158</name>
    <dbReference type="NCBI Taxonomy" id="889211"/>
    <lineage>
        <taxon>Bacteria</taxon>
        <taxon>Pseudomonadati</taxon>
        <taxon>Pseudomonadota</taxon>
        <taxon>Gammaproteobacteria</taxon>
        <taxon>Enterobacterales</taxon>
        <taxon>Erwiniaceae</taxon>
        <taxon>Erwinia</taxon>
    </lineage>
</organism>
<evidence type="ECO:0000313" key="1">
    <source>
        <dbReference type="EMBL" id="CBX82090.1"/>
    </source>
</evidence>
<name>E5B9D4_ERWAM</name>
<gene>
    <name evidence="1" type="ORF">EAIL5_3270</name>
</gene>
<dbReference type="EMBL" id="FR719196">
    <property type="protein sequence ID" value="CBX82090.1"/>
    <property type="molecule type" value="Genomic_DNA"/>
</dbReference>
<protein>
    <submittedName>
        <fullName evidence="1">Uncharacterized protein</fullName>
    </submittedName>
</protein>
<accession>E5B9D4</accession>
<dbReference type="AlphaFoldDB" id="E5B9D4"/>